<dbReference type="PANTHER" id="PTHR24322">
    <property type="entry name" value="PKSB"/>
    <property type="match status" value="1"/>
</dbReference>
<dbReference type="Proteomes" id="UP001172101">
    <property type="component" value="Unassembled WGS sequence"/>
</dbReference>
<keyword evidence="4" id="KW-1185">Reference proteome</keyword>
<dbReference type="Pfam" id="PF00106">
    <property type="entry name" value="adh_short"/>
    <property type="match status" value="1"/>
</dbReference>
<evidence type="ECO:0000256" key="1">
    <source>
        <dbReference type="ARBA" id="ARBA00006484"/>
    </source>
</evidence>
<protein>
    <submittedName>
        <fullName evidence="3">Uncharacterized protein</fullName>
    </submittedName>
</protein>
<dbReference type="InterPro" id="IPR036291">
    <property type="entry name" value="NAD(P)-bd_dom_sf"/>
</dbReference>
<dbReference type="SUPFAM" id="SSF51735">
    <property type="entry name" value="NAD(P)-binding Rossmann-fold domains"/>
    <property type="match status" value="1"/>
</dbReference>
<proteinExistence type="inferred from homology"/>
<name>A0AA40DTF2_9PEZI</name>
<dbReference type="InterPro" id="IPR002347">
    <property type="entry name" value="SDR_fam"/>
</dbReference>
<dbReference type="AlphaFoldDB" id="A0AA40DTF2"/>
<gene>
    <name evidence="3" type="ORF">B0T26DRAFT_648805</name>
</gene>
<comment type="caution">
    <text evidence="3">The sequence shown here is derived from an EMBL/GenBank/DDBJ whole genome shotgun (WGS) entry which is preliminary data.</text>
</comment>
<dbReference type="Gene3D" id="3.40.50.720">
    <property type="entry name" value="NAD(P)-binding Rossmann-like Domain"/>
    <property type="match status" value="1"/>
</dbReference>
<organism evidence="3 4">
    <name type="scientific">Lasiosphaeria miniovina</name>
    <dbReference type="NCBI Taxonomy" id="1954250"/>
    <lineage>
        <taxon>Eukaryota</taxon>
        <taxon>Fungi</taxon>
        <taxon>Dikarya</taxon>
        <taxon>Ascomycota</taxon>
        <taxon>Pezizomycotina</taxon>
        <taxon>Sordariomycetes</taxon>
        <taxon>Sordariomycetidae</taxon>
        <taxon>Sordariales</taxon>
        <taxon>Lasiosphaeriaceae</taxon>
        <taxon>Lasiosphaeria</taxon>
    </lineage>
</organism>
<evidence type="ECO:0000256" key="2">
    <source>
        <dbReference type="ARBA" id="ARBA00023002"/>
    </source>
</evidence>
<dbReference type="EMBL" id="JAUIRO010000005">
    <property type="protein sequence ID" value="KAK0712791.1"/>
    <property type="molecule type" value="Genomic_DNA"/>
</dbReference>
<accession>A0AA40DTF2</accession>
<evidence type="ECO:0000313" key="3">
    <source>
        <dbReference type="EMBL" id="KAK0712791.1"/>
    </source>
</evidence>
<dbReference type="GeneID" id="85321301"/>
<dbReference type="GO" id="GO:0016616">
    <property type="term" value="F:oxidoreductase activity, acting on the CH-OH group of donors, NAD or NADP as acceptor"/>
    <property type="evidence" value="ECO:0007669"/>
    <property type="project" value="TreeGrafter"/>
</dbReference>
<dbReference type="PANTHER" id="PTHR24322:SF736">
    <property type="entry name" value="RETINOL DEHYDROGENASE 10"/>
    <property type="match status" value="1"/>
</dbReference>
<sequence length="193" mass="21466">YYQVDLGNSSDTQFAYDRVKREVGHPTVLISNACLAHSFAIMESSYDDIIRTIATNLTSTFLLANEFVPEMTRNNRGHIITVSMGDHTREVGFAGYSAARVGISELHEILRMELTSHDAPKVRLTNATFNLLRSPLVKDKSRIANFFSPQLHLETASQSIVDVIFSGYGKTIVLPESMRYSSALVRDFSSSGL</sequence>
<evidence type="ECO:0000313" key="4">
    <source>
        <dbReference type="Proteomes" id="UP001172101"/>
    </source>
</evidence>
<reference evidence="3" key="1">
    <citation type="submission" date="2023-06" db="EMBL/GenBank/DDBJ databases">
        <title>Genome-scale phylogeny and comparative genomics of the fungal order Sordariales.</title>
        <authorList>
            <consortium name="Lawrence Berkeley National Laboratory"/>
            <person name="Hensen N."/>
            <person name="Bonometti L."/>
            <person name="Westerberg I."/>
            <person name="Brannstrom I.O."/>
            <person name="Guillou S."/>
            <person name="Cros-Aarteil S."/>
            <person name="Calhoun S."/>
            <person name="Haridas S."/>
            <person name="Kuo A."/>
            <person name="Mondo S."/>
            <person name="Pangilinan J."/>
            <person name="Riley R."/>
            <person name="LaButti K."/>
            <person name="Andreopoulos B."/>
            <person name="Lipzen A."/>
            <person name="Chen C."/>
            <person name="Yanf M."/>
            <person name="Daum C."/>
            <person name="Ng V."/>
            <person name="Clum A."/>
            <person name="Steindorff A."/>
            <person name="Ohm R."/>
            <person name="Martin F."/>
            <person name="Silar P."/>
            <person name="Natvig D."/>
            <person name="Lalanne C."/>
            <person name="Gautier V."/>
            <person name="Ament-velasquez S.L."/>
            <person name="Kruys A."/>
            <person name="Hutchinson M.I."/>
            <person name="Powell A.J."/>
            <person name="Barry K."/>
            <person name="Miller A.N."/>
            <person name="Grigoriev I.V."/>
            <person name="Debuchy R."/>
            <person name="Gladieux P."/>
            <person name="Thoren M.H."/>
            <person name="Johannesson H."/>
        </authorList>
    </citation>
    <scope>NUCLEOTIDE SEQUENCE</scope>
    <source>
        <strain evidence="3">SMH2392-1A</strain>
    </source>
</reference>
<dbReference type="RefSeq" id="XP_060294114.1">
    <property type="nucleotide sequence ID" value="XM_060438031.1"/>
</dbReference>
<comment type="similarity">
    <text evidence="1">Belongs to the short-chain dehydrogenases/reductases (SDR) family.</text>
</comment>
<keyword evidence="2" id="KW-0560">Oxidoreductase</keyword>
<feature type="non-terminal residue" evidence="3">
    <location>
        <position position="193"/>
    </location>
</feature>